<keyword evidence="1" id="KW-0472">Membrane</keyword>
<name>A0A9Q0KC18_9MAGN</name>
<dbReference type="EMBL" id="JAMYWD010000006">
    <property type="protein sequence ID" value="KAJ4967702.1"/>
    <property type="molecule type" value="Genomic_DNA"/>
</dbReference>
<proteinExistence type="predicted"/>
<evidence type="ECO:0008006" key="4">
    <source>
        <dbReference type="Google" id="ProtNLM"/>
    </source>
</evidence>
<organism evidence="2 3">
    <name type="scientific">Protea cynaroides</name>
    <dbReference type="NCBI Taxonomy" id="273540"/>
    <lineage>
        <taxon>Eukaryota</taxon>
        <taxon>Viridiplantae</taxon>
        <taxon>Streptophyta</taxon>
        <taxon>Embryophyta</taxon>
        <taxon>Tracheophyta</taxon>
        <taxon>Spermatophyta</taxon>
        <taxon>Magnoliopsida</taxon>
        <taxon>Proteales</taxon>
        <taxon>Proteaceae</taxon>
        <taxon>Protea</taxon>
    </lineage>
</organism>
<sequence length="279" mass="31511">MGWKTWKERGRHLFQSPILKEPFYIIILSLLSLIFPLAFLLLARLANAFYILSFTSPPPSTLFPLSSLLYINTKLLHLLVSVISITALLWSLLGPTTTLVFKAHFYTAWAFLCTFHVCVVLGIQGSLAAGLWTVDLGVIDSRNLMSPVVFFIGLHETMFHWSRAIVRPVVDNTMFGVLREERWVERVAMAASFGGLWWWGLKTKVEALVVILELKRDLLMHVELADLINCWLYYLTVMIALVRLAWGLLRLANLMFCPGLPRSSFHSSIGSGGDDDGKV</sequence>
<dbReference type="PANTHER" id="PTHR37172:SF3">
    <property type="entry name" value="TRANSMEMBRANE PROTEIN"/>
    <property type="match status" value="1"/>
</dbReference>
<evidence type="ECO:0000256" key="1">
    <source>
        <dbReference type="SAM" id="Phobius"/>
    </source>
</evidence>
<protein>
    <recommendedName>
        <fullName evidence="4">Transmembrane protein</fullName>
    </recommendedName>
</protein>
<keyword evidence="1" id="KW-1133">Transmembrane helix</keyword>
<gene>
    <name evidence="2" type="ORF">NE237_014403</name>
</gene>
<keyword evidence="3" id="KW-1185">Reference proteome</keyword>
<feature type="transmembrane region" description="Helical" evidence="1">
    <location>
        <begin position="21"/>
        <end position="54"/>
    </location>
</feature>
<reference evidence="2" key="1">
    <citation type="journal article" date="2023" name="Plant J.">
        <title>The genome of the king protea, Protea cynaroides.</title>
        <authorList>
            <person name="Chang J."/>
            <person name="Duong T.A."/>
            <person name="Schoeman C."/>
            <person name="Ma X."/>
            <person name="Roodt D."/>
            <person name="Barker N."/>
            <person name="Li Z."/>
            <person name="Van de Peer Y."/>
            <person name="Mizrachi E."/>
        </authorList>
    </citation>
    <scope>NUCLEOTIDE SEQUENCE</scope>
    <source>
        <tissue evidence="2">Young leaves</tissue>
    </source>
</reference>
<dbReference type="OrthoDB" id="1913803at2759"/>
<evidence type="ECO:0000313" key="2">
    <source>
        <dbReference type="EMBL" id="KAJ4967702.1"/>
    </source>
</evidence>
<feature type="transmembrane region" description="Helical" evidence="1">
    <location>
        <begin position="74"/>
        <end position="93"/>
    </location>
</feature>
<feature type="transmembrane region" description="Helical" evidence="1">
    <location>
        <begin position="105"/>
        <end position="132"/>
    </location>
</feature>
<evidence type="ECO:0000313" key="3">
    <source>
        <dbReference type="Proteomes" id="UP001141806"/>
    </source>
</evidence>
<comment type="caution">
    <text evidence="2">The sequence shown here is derived from an EMBL/GenBank/DDBJ whole genome shotgun (WGS) entry which is preliminary data.</text>
</comment>
<dbReference type="PANTHER" id="PTHR37172">
    <property type="entry name" value="TRANSMEMBRANE PROTEIN"/>
    <property type="match status" value="1"/>
</dbReference>
<dbReference type="AlphaFoldDB" id="A0A9Q0KC18"/>
<feature type="transmembrane region" description="Helical" evidence="1">
    <location>
        <begin position="231"/>
        <end position="252"/>
    </location>
</feature>
<dbReference type="Proteomes" id="UP001141806">
    <property type="component" value="Unassembled WGS sequence"/>
</dbReference>
<accession>A0A9Q0KC18</accession>
<keyword evidence="1" id="KW-0812">Transmembrane</keyword>